<comment type="cofactor">
    <cofactor evidence="1">
        <name>Mg(2+)</name>
        <dbReference type="ChEBI" id="CHEBI:18420"/>
    </cofactor>
</comment>
<protein>
    <submittedName>
        <fullName evidence="4">NADH pyrophosphatase</fullName>
        <ecNumber evidence="4">3.6.1.22</ecNumber>
    </submittedName>
</protein>
<dbReference type="PANTHER" id="PTHR43046">
    <property type="entry name" value="GDP-MANNOSE MANNOSYL HYDROLASE"/>
    <property type="match status" value="1"/>
</dbReference>
<dbReference type="Gene3D" id="3.90.79.10">
    <property type="entry name" value="Nucleoside Triphosphate Pyrophosphohydrolase"/>
    <property type="match status" value="1"/>
</dbReference>
<sequence>MLHPEIEARVTQLAQEFGAPVRWNVVLENDGLFDPLGKPDRYGEVCMVVRRPAGTLLTATKTFYPSGTYRLLTGGIHHGEDILDALVRETAEETGLETEVARFLAAVTYNPRGDASSAMFATFAFLLHEVGGTLQCMDPGERIGDFREIEVSDLPALADHLHSLGSEQSTEIGGRWRDWGRFRAAIHRAVFEALRGERIEEQAAD</sequence>
<evidence type="ECO:0000256" key="1">
    <source>
        <dbReference type="ARBA" id="ARBA00001946"/>
    </source>
</evidence>
<dbReference type="SUPFAM" id="SSF55811">
    <property type="entry name" value="Nudix"/>
    <property type="match status" value="1"/>
</dbReference>
<gene>
    <name evidence="4" type="ORF">AVDCRST_MAG26-4429</name>
</gene>
<dbReference type="CDD" id="cd02883">
    <property type="entry name" value="NUDIX_Hydrolase"/>
    <property type="match status" value="1"/>
</dbReference>
<dbReference type="PROSITE" id="PS51462">
    <property type="entry name" value="NUDIX"/>
    <property type="match status" value="1"/>
</dbReference>
<evidence type="ECO:0000313" key="4">
    <source>
        <dbReference type="EMBL" id="CAA9295660.1"/>
    </source>
</evidence>
<dbReference type="PROSITE" id="PS00893">
    <property type="entry name" value="NUDIX_BOX"/>
    <property type="match status" value="1"/>
</dbReference>
<proteinExistence type="predicted"/>
<dbReference type="PANTHER" id="PTHR43046:SF14">
    <property type="entry name" value="MUTT_NUDIX FAMILY PROTEIN"/>
    <property type="match status" value="1"/>
</dbReference>
<dbReference type="GO" id="GO:0016787">
    <property type="term" value="F:hydrolase activity"/>
    <property type="evidence" value="ECO:0007669"/>
    <property type="project" value="UniProtKB-KW"/>
</dbReference>
<dbReference type="InterPro" id="IPR015797">
    <property type="entry name" value="NUDIX_hydrolase-like_dom_sf"/>
</dbReference>
<dbReference type="EC" id="3.6.1.22" evidence="4"/>
<name>A0A6J4K4J8_9CHLR</name>
<accession>A0A6J4K4J8</accession>
<evidence type="ECO:0000256" key="2">
    <source>
        <dbReference type="ARBA" id="ARBA00022801"/>
    </source>
</evidence>
<organism evidence="4">
    <name type="scientific">uncultured Chloroflexia bacterium</name>
    <dbReference type="NCBI Taxonomy" id="1672391"/>
    <lineage>
        <taxon>Bacteria</taxon>
        <taxon>Bacillati</taxon>
        <taxon>Chloroflexota</taxon>
        <taxon>Chloroflexia</taxon>
        <taxon>environmental samples</taxon>
    </lineage>
</organism>
<feature type="domain" description="Nudix hydrolase" evidence="3">
    <location>
        <begin position="39"/>
        <end position="171"/>
    </location>
</feature>
<dbReference type="EMBL" id="CADCTK010001050">
    <property type="protein sequence ID" value="CAA9295660.1"/>
    <property type="molecule type" value="Genomic_DNA"/>
</dbReference>
<dbReference type="Pfam" id="PF00293">
    <property type="entry name" value="NUDIX"/>
    <property type="match status" value="1"/>
</dbReference>
<dbReference type="InterPro" id="IPR020084">
    <property type="entry name" value="NUDIX_hydrolase_CS"/>
</dbReference>
<dbReference type="InterPro" id="IPR000086">
    <property type="entry name" value="NUDIX_hydrolase_dom"/>
</dbReference>
<keyword evidence="2 4" id="KW-0378">Hydrolase</keyword>
<reference evidence="4" key="1">
    <citation type="submission" date="2020-02" db="EMBL/GenBank/DDBJ databases">
        <authorList>
            <person name="Meier V. D."/>
        </authorList>
    </citation>
    <scope>NUCLEOTIDE SEQUENCE</scope>
    <source>
        <strain evidence="4">AVDCRST_MAG26</strain>
    </source>
</reference>
<dbReference type="AlphaFoldDB" id="A0A6J4K4J8"/>
<evidence type="ECO:0000259" key="3">
    <source>
        <dbReference type="PROSITE" id="PS51462"/>
    </source>
</evidence>